<proteinExistence type="predicted"/>
<dbReference type="STRING" id="4829.A0A163JYQ4"/>
<evidence type="ECO:0000313" key="7">
    <source>
        <dbReference type="EMBL" id="SAM03991.1"/>
    </source>
</evidence>
<dbReference type="PROSITE" id="PS50181">
    <property type="entry name" value="FBOX"/>
    <property type="match status" value="1"/>
</dbReference>
<evidence type="ECO:0000256" key="4">
    <source>
        <dbReference type="PROSITE-ProRule" id="PRU00221"/>
    </source>
</evidence>
<feature type="domain" description="F-box" evidence="6">
    <location>
        <begin position="100"/>
        <end position="146"/>
    </location>
</feature>
<keyword evidence="2" id="KW-0677">Repeat</keyword>
<dbReference type="SUPFAM" id="SSF50978">
    <property type="entry name" value="WD40 repeat-like"/>
    <property type="match status" value="1"/>
</dbReference>
<evidence type="ECO:0000256" key="1">
    <source>
        <dbReference type="ARBA" id="ARBA00022574"/>
    </source>
</evidence>
<dbReference type="SMART" id="SM00256">
    <property type="entry name" value="FBOX"/>
    <property type="match status" value="1"/>
</dbReference>
<keyword evidence="3" id="KW-0833">Ubl conjugation pathway</keyword>
<dbReference type="InterPro" id="IPR001810">
    <property type="entry name" value="F-box_dom"/>
</dbReference>
<dbReference type="InterPro" id="IPR020472">
    <property type="entry name" value="WD40_PAC1"/>
</dbReference>
<gene>
    <name evidence="7" type="primary">ABSGL_09851.1 scaffold 11783</name>
</gene>
<dbReference type="Pfam" id="PF00400">
    <property type="entry name" value="WD40"/>
    <property type="match status" value="4"/>
</dbReference>
<dbReference type="SMART" id="SM00320">
    <property type="entry name" value="WD40"/>
    <property type="match status" value="7"/>
</dbReference>
<dbReference type="InterPro" id="IPR001680">
    <property type="entry name" value="WD40_rpt"/>
</dbReference>
<dbReference type="CDD" id="cd22147">
    <property type="entry name" value="F-box_SpPof1-like"/>
    <property type="match status" value="1"/>
</dbReference>
<dbReference type="PROSITE" id="PS50294">
    <property type="entry name" value="WD_REPEATS_REGION"/>
    <property type="match status" value="3"/>
</dbReference>
<dbReference type="Gene3D" id="2.130.10.10">
    <property type="entry name" value="YVTN repeat-like/Quinoprotein amine dehydrogenase"/>
    <property type="match status" value="2"/>
</dbReference>
<feature type="compositionally biased region" description="Polar residues" evidence="5">
    <location>
        <begin position="1"/>
        <end position="11"/>
    </location>
</feature>
<dbReference type="SUPFAM" id="SSF81383">
    <property type="entry name" value="F-box domain"/>
    <property type="match status" value="1"/>
</dbReference>
<evidence type="ECO:0000256" key="3">
    <source>
        <dbReference type="ARBA" id="ARBA00022786"/>
    </source>
</evidence>
<dbReference type="CDD" id="cd00200">
    <property type="entry name" value="WD40"/>
    <property type="match status" value="1"/>
</dbReference>
<dbReference type="InterPro" id="IPR036047">
    <property type="entry name" value="F-box-like_dom_sf"/>
</dbReference>
<dbReference type="OMA" id="IMIGYED"/>
<feature type="repeat" description="WD" evidence="4">
    <location>
        <begin position="353"/>
        <end position="393"/>
    </location>
</feature>
<name>A0A163JYQ4_ABSGL</name>
<dbReference type="InterPro" id="IPR036322">
    <property type="entry name" value="WD40_repeat_dom_sf"/>
</dbReference>
<dbReference type="InterPro" id="IPR051075">
    <property type="entry name" value="SCF_subunit_WD-repeat"/>
</dbReference>
<dbReference type="Pfam" id="PF12937">
    <property type="entry name" value="F-box-like"/>
    <property type="match status" value="1"/>
</dbReference>
<dbReference type="PROSITE" id="PS50082">
    <property type="entry name" value="WD_REPEATS_2"/>
    <property type="match status" value="4"/>
</dbReference>
<feature type="repeat" description="WD" evidence="4">
    <location>
        <begin position="393"/>
        <end position="436"/>
    </location>
</feature>
<keyword evidence="8" id="KW-1185">Reference proteome</keyword>
<sequence length="578" mass="64043">MSVTPATTNEASSSTTTTTSTTTTCYRHRPELAKNKTETTFDLSMDNIPTADRAAISHVWSLFSSAPKKQRDLILKGILSVCCMPQLSFIYESLQPLLRIDFVTILPRHVNFRIFGYLDAVTLCHAAQVCRAWNSIADDDRLWHRMCDQHTGKTCVKCGWGLSNKIQPSSRNKSSPSSLSASRKRKSPPSSSIPGFFDRFPRKKGPSSTQPSTTKASSNDLAVLNKHFAPPHKNYWKAIYRGRMIVEQNWRQNRFIQRELGGTKNGVICMQVCDDLQVIMIGYEDNTVKVYYAGDDESRQKAAAATMTTTTTTMKMESKIQCLQFDETKLIVGESNGSISIWDWHQGTKVRSLQGHTGAVIALHFNNRNMLATGSDDRTIRLWDFSSSQSFVLQGHESPIRSLLLSQHHQRQLLVSAGDDTFIRIWDLTTRQCLHSLAGHYGGILKVIPIPVGASARLLGHHGDDDARPLILSCSNDNTIRLWDPLAGRCIRTMFGHMDHVTSLACDQFRIVSGSKDKSVRIWALDTGVCQHIISSGHPVSTVALSSSGILSASGGAGCIWDYGSQYGDGDDDLLETA</sequence>
<dbReference type="Gene3D" id="1.20.1280.50">
    <property type="match status" value="1"/>
</dbReference>
<keyword evidence="1 4" id="KW-0853">WD repeat</keyword>
<dbReference type="Proteomes" id="UP000078561">
    <property type="component" value="Unassembled WGS sequence"/>
</dbReference>
<dbReference type="OrthoDB" id="10257471at2759"/>
<feature type="compositionally biased region" description="Low complexity" evidence="5">
    <location>
        <begin position="12"/>
        <end position="24"/>
    </location>
</feature>
<dbReference type="PANTHER" id="PTHR19872">
    <property type="entry name" value="UBIQUITIN LIGASE SPECIFICITY FACTOR/HREP PROTEIN"/>
    <property type="match status" value="1"/>
</dbReference>
<feature type="compositionally biased region" description="Polar residues" evidence="5">
    <location>
        <begin position="206"/>
        <end position="219"/>
    </location>
</feature>
<evidence type="ECO:0000259" key="6">
    <source>
        <dbReference type="PROSITE" id="PS50181"/>
    </source>
</evidence>
<dbReference type="InterPro" id="IPR015943">
    <property type="entry name" value="WD40/YVTN_repeat-like_dom_sf"/>
</dbReference>
<dbReference type="InterPro" id="IPR019775">
    <property type="entry name" value="WD40_repeat_CS"/>
</dbReference>
<dbReference type="EMBL" id="LT554349">
    <property type="protein sequence ID" value="SAM03991.1"/>
    <property type="molecule type" value="Genomic_DNA"/>
</dbReference>
<feature type="compositionally biased region" description="Low complexity" evidence="5">
    <location>
        <begin position="168"/>
        <end position="181"/>
    </location>
</feature>
<organism evidence="7">
    <name type="scientific">Absidia glauca</name>
    <name type="common">Pin mould</name>
    <dbReference type="NCBI Taxonomy" id="4829"/>
    <lineage>
        <taxon>Eukaryota</taxon>
        <taxon>Fungi</taxon>
        <taxon>Fungi incertae sedis</taxon>
        <taxon>Mucoromycota</taxon>
        <taxon>Mucoromycotina</taxon>
        <taxon>Mucoromycetes</taxon>
        <taxon>Mucorales</taxon>
        <taxon>Cunninghamellaceae</taxon>
        <taxon>Absidia</taxon>
    </lineage>
</organism>
<dbReference type="PANTHER" id="PTHR19872:SF9">
    <property type="entry name" value="UBIQUITIN-BINDING SDF UBIQUITIN LIGASE COMPLEX SUBUNIT"/>
    <property type="match status" value="1"/>
</dbReference>
<dbReference type="PRINTS" id="PR00320">
    <property type="entry name" value="GPROTEINBRPT"/>
</dbReference>
<accession>A0A163JYQ4</accession>
<dbReference type="InParanoid" id="A0A163JYQ4"/>
<protein>
    <recommendedName>
        <fullName evidence="6">F-box domain-containing protein</fullName>
    </recommendedName>
</protein>
<evidence type="ECO:0000256" key="5">
    <source>
        <dbReference type="SAM" id="MobiDB-lite"/>
    </source>
</evidence>
<evidence type="ECO:0000256" key="2">
    <source>
        <dbReference type="ARBA" id="ARBA00022737"/>
    </source>
</evidence>
<feature type="repeat" description="WD" evidence="4">
    <location>
        <begin position="494"/>
        <end position="533"/>
    </location>
</feature>
<reference evidence="7" key="1">
    <citation type="submission" date="2016-04" db="EMBL/GenBank/DDBJ databases">
        <authorList>
            <person name="Evans L.H."/>
            <person name="Alamgir A."/>
            <person name="Owens N."/>
            <person name="Weber N.D."/>
            <person name="Virtaneva K."/>
            <person name="Barbian K."/>
            <person name="Babar A."/>
            <person name="Rosenke K."/>
        </authorList>
    </citation>
    <scope>NUCLEOTIDE SEQUENCE [LARGE SCALE GENOMIC DNA]</scope>
    <source>
        <strain evidence="7">CBS 101.48</strain>
    </source>
</reference>
<dbReference type="AlphaFoldDB" id="A0A163JYQ4"/>
<feature type="region of interest" description="Disordered" evidence="5">
    <location>
        <begin position="166"/>
        <end position="219"/>
    </location>
</feature>
<feature type="region of interest" description="Disordered" evidence="5">
    <location>
        <begin position="1"/>
        <end position="26"/>
    </location>
</feature>
<evidence type="ECO:0000313" key="8">
    <source>
        <dbReference type="Proteomes" id="UP000078561"/>
    </source>
</evidence>
<dbReference type="PROSITE" id="PS00678">
    <property type="entry name" value="WD_REPEATS_1"/>
    <property type="match status" value="2"/>
</dbReference>
<feature type="repeat" description="WD" evidence="4">
    <location>
        <begin position="470"/>
        <end position="493"/>
    </location>
</feature>